<dbReference type="EMBL" id="CP014873">
    <property type="protein sequence ID" value="ANK63445.1"/>
    <property type="molecule type" value="Genomic_DNA"/>
</dbReference>
<dbReference type="GeneID" id="42983012"/>
<dbReference type="OrthoDB" id="9762913at2"/>
<evidence type="ECO:0000256" key="1">
    <source>
        <dbReference type="ARBA" id="ARBA00009986"/>
    </source>
</evidence>
<dbReference type="RefSeq" id="WP_068225423.1">
    <property type="nucleotide sequence ID" value="NZ_CP014623.1"/>
</dbReference>
<dbReference type="KEGG" id="lbt:AYR52_07410"/>
<evidence type="ECO:0000256" key="2">
    <source>
        <dbReference type="ARBA" id="ARBA00022857"/>
    </source>
</evidence>
<dbReference type="PANTHER" id="PTHR43217">
    <property type="entry name" value="SUCCINATE SEMIALDEHYDE DEHYDROGENASE [NAD(P)+] SAD"/>
    <property type="match status" value="1"/>
</dbReference>
<protein>
    <submittedName>
        <fullName evidence="4">Succinate-semialdehyde dehydrogenase</fullName>
    </submittedName>
</protein>
<dbReference type="Pfam" id="PF00171">
    <property type="entry name" value="Aldedh"/>
    <property type="match status" value="1"/>
</dbReference>
<dbReference type="SUPFAM" id="SSF53720">
    <property type="entry name" value="ALDH-like"/>
    <property type="match status" value="1"/>
</dbReference>
<evidence type="ECO:0000313" key="4">
    <source>
        <dbReference type="EMBL" id="ANK63445.1"/>
    </source>
</evidence>
<dbReference type="Proteomes" id="UP000078582">
    <property type="component" value="Chromosome"/>
</dbReference>
<dbReference type="FunFam" id="3.40.605.10:FF:000012">
    <property type="entry name" value="NAD-dependent succinate-semialdehyde dehydrogenase"/>
    <property type="match status" value="1"/>
</dbReference>
<dbReference type="AlphaFoldDB" id="A0A192H4Y7"/>
<reference evidence="4 5" key="1">
    <citation type="submission" date="2016-03" db="EMBL/GenBank/DDBJ databases">
        <title>Pediococcus and Lactobacillus from brewery environment - whole genome sequencing and assembly.</title>
        <authorList>
            <person name="Behr J."/>
            <person name="Geissler A.J."/>
            <person name="Vogel R.F."/>
        </authorList>
    </citation>
    <scope>NUCLEOTIDE SEQUENCE [LARGE SCALE GENOMIC DNA]</scope>
    <source>
        <strain evidence="4 5">TMW 1.1989</strain>
    </source>
</reference>
<evidence type="ECO:0000313" key="5">
    <source>
        <dbReference type="Proteomes" id="UP000078582"/>
    </source>
</evidence>
<keyword evidence="2" id="KW-0521">NADP</keyword>
<keyword evidence="5" id="KW-1185">Reference proteome</keyword>
<proteinExistence type="inferred from homology"/>
<accession>A0A192H4Y7</accession>
<organism evidence="4 5">
    <name type="scientific">Loigolactobacillus backii</name>
    <dbReference type="NCBI Taxonomy" id="375175"/>
    <lineage>
        <taxon>Bacteria</taxon>
        <taxon>Bacillati</taxon>
        <taxon>Bacillota</taxon>
        <taxon>Bacilli</taxon>
        <taxon>Lactobacillales</taxon>
        <taxon>Lactobacillaceae</taxon>
        <taxon>Loigolactobacillus</taxon>
    </lineage>
</organism>
<gene>
    <name evidence="4" type="ORF">AYR53_12140</name>
</gene>
<dbReference type="PROSITE" id="PS00070">
    <property type="entry name" value="ALDEHYDE_DEHYDR_CYS"/>
    <property type="match status" value="1"/>
</dbReference>
<dbReference type="STRING" id="375175.AYR53_12140"/>
<keyword evidence="3" id="KW-0560">Oxidoreductase</keyword>
<dbReference type="InterPro" id="IPR016160">
    <property type="entry name" value="Ald_DH_CS_CYS"/>
</dbReference>
<dbReference type="Gene3D" id="3.40.605.10">
    <property type="entry name" value="Aldehyde Dehydrogenase, Chain A, domain 1"/>
    <property type="match status" value="1"/>
</dbReference>
<dbReference type="InterPro" id="IPR016162">
    <property type="entry name" value="Ald_DH_N"/>
</dbReference>
<dbReference type="InterPro" id="IPR015590">
    <property type="entry name" value="Aldehyde_DH_dom"/>
</dbReference>
<dbReference type="InterPro" id="IPR047110">
    <property type="entry name" value="GABD/Sad-like"/>
</dbReference>
<dbReference type="InterPro" id="IPR016161">
    <property type="entry name" value="Ald_DH/histidinol_DH"/>
</dbReference>
<sequence>MAYKAINPYNGELIKEFPSATKQDVEHALATADQYYHAAKTQSYDERAHQLQKLATEFRQNIDQYAKPLTTNMGKLFSEAQGEVEKNAAFAEYYVKHGAEALQNISYNDVPDKTAYVEFNSIGAIMTVEPWNFPYTQVMRVFAPNFIIGNPVILKHASIVPECAMAFANAVEKAGIPAGAFTNLFVDHDQVEQIIADHRIQGVALTGSAGAGNQVAAQAGKYLKKSTMELGGTDVFIVLDDADLEAAIKGAVTARLKNAGQVCTAAKRFIVQSNHYADFIAGLSTAFAQQKLGDPLAAETTLAPLSSKKAQQKLQKQVQDAIAGGAKLLWGDPTPIEGPGAQFSPLIFAGIQPGNPLFDQEFFGPVAQVYQANDDAEVIKLANNSNFGLGGAIYSADLERAKRLASQIETGQIALNQPLNSYPDFPFGGVKQSGYGRELSDFGIREFVNAKLILY</sequence>
<evidence type="ECO:0000256" key="3">
    <source>
        <dbReference type="ARBA" id="ARBA00023002"/>
    </source>
</evidence>
<dbReference type="GO" id="GO:0004777">
    <property type="term" value="F:succinate-semialdehyde dehydrogenase (NAD+) activity"/>
    <property type="evidence" value="ECO:0007669"/>
    <property type="project" value="TreeGrafter"/>
</dbReference>
<comment type="similarity">
    <text evidence="1">Belongs to the aldehyde dehydrogenase family.</text>
</comment>
<name>A0A192H4Y7_9LACO</name>
<dbReference type="Gene3D" id="3.40.309.10">
    <property type="entry name" value="Aldehyde Dehydrogenase, Chain A, domain 2"/>
    <property type="match status" value="1"/>
</dbReference>
<dbReference type="PANTHER" id="PTHR43217:SF2">
    <property type="entry name" value="SUCCINATE-SEMIALDEHYDE DEHYDROGENASE [NADP(+)]"/>
    <property type="match status" value="1"/>
</dbReference>
<dbReference type="InterPro" id="IPR016163">
    <property type="entry name" value="Ald_DH_C"/>
</dbReference>